<dbReference type="STRING" id="1776384.GCA_900086585_03929"/>
<dbReference type="PANTHER" id="PTHR43415">
    <property type="entry name" value="SPERMIDINE N(1)-ACETYLTRANSFERASE"/>
    <property type="match status" value="1"/>
</dbReference>
<dbReference type="SUPFAM" id="SSF55729">
    <property type="entry name" value="Acyl-CoA N-acyltransferases (Nat)"/>
    <property type="match status" value="1"/>
</dbReference>
<reference evidence="2 3" key="1">
    <citation type="submission" date="2018-08" db="EMBL/GenBank/DDBJ databases">
        <title>A genome reference for cultivated species of the human gut microbiota.</title>
        <authorList>
            <person name="Zou Y."/>
            <person name="Xue W."/>
            <person name="Luo G."/>
        </authorList>
    </citation>
    <scope>NUCLEOTIDE SEQUENCE [LARGE SCALE GENOMIC DNA]</scope>
    <source>
        <strain evidence="2 3">AM07-24</strain>
    </source>
</reference>
<sequence length="179" mass="21131">MESKNLIVRETVFDDCKYFAEWETWPQVTEFFTMDEERSYEQVVTEFVRNNLDPSKLQFTITLKPQDKPIGKIFLSRINRTDDSLDITRIYIADVNQRGKGYGEEALRLVLEFAFINLHMERVTIDHFEKNKPAAALYEKIGFQTEGLMRNAGKKNGKYINLQLKSMLRAEYYDKIHTK</sequence>
<dbReference type="PROSITE" id="PS51186">
    <property type="entry name" value="GNAT"/>
    <property type="match status" value="1"/>
</dbReference>
<dbReference type="RefSeq" id="WP_067542155.1">
    <property type="nucleotide sequence ID" value="NZ_AP025567.1"/>
</dbReference>
<comment type="caution">
    <text evidence="2">The sequence shown here is derived from an EMBL/GenBank/DDBJ whole genome shotgun (WGS) entry which is preliminary data.</text>
</comment>
<dbReference type="InterPro" id="IPR000182">
    <property type="entry name" value="GNAT_dom"/>
</dbReference>
<evidence type="ECO:0000313" key="3">
    <source>
        <dbReference type="Proteomes" id="UP000284841"/>
    </source>
</evidence>
<dbReference type="Pfam" id="PF13302">
    <property type="entry name" value="Acetyltransf_3"/>
    <property type="match status" value="1"/>
</dbReference>
<evidence type="ECO:0000313" key="2">
    <source>
        <dbReference type="EMBL" id="RHJ88327.1"/>
    </source>
</evidence>
<feature type="domain" description="N-acetyltransferase" evidence="1">
    <location>
        <begin position="14"/>
        <end position="165"/>
    </location>
</feature>
<protein>
    <submittedName>
        <fullName evidence="2">N-acetyltransferase</fullName>
    </submittedName>
</protein>
<evidence type="ECO:0000259" key="1">
    <source>
        <dbReference type="PROSITE" id="PS51186"/>
    </source>
</evidence>
<dbReference type="GeneID" id="83006213"/>
<dbReference type="CDD" id="cd04301">
    <property type="entry name" value="NAT_SF"/>
    <property type="match status" value="1"/>
</dbReference>
<gene>
    <name evidence="2" type="ORF">DW099_07935</name>
</gene>
<name>A0A415E3U7_9FIRM</name>
<dbReference type="Gene3D" id="3.40.630.30">
    <property type="match status" value="1"/>
</dbReference>
<dbReference type="InterPro" id="IPR016181">
    <property type="entry name" value="Acyl_CoA_acyltransferase"/>
</dbReference>
<dbReference type="GO" id="GO:0016747">
    <property type="term" value="F:acyltransferase activity, transferring groups other than amino-acyl groups"/>
    <property type="evidence" value="ECO:0007669"/>
    <property type="project" value="InterPro"/>
</dbReference>
<keyword evidence="3" id="KW-1185">Reference proteome</keyword>
<dbReference type="Proteomes" id="UP000284841">
    <property type="component" value="Unassembled WGS sequence"/>
</dbReference>
<keyword evidence="2" id="KW-0808">Transferase</keyword>
<dbReference type="AlphaFoldDB" id="A0A415E3U7"/>
<dbReference type="EMBL" id="QRMS01000002">
    <property type="protein sequence ID" value="RHJ88327.1"/>
    <property type="molecule type" value="Genomic_DNA"/>
</dbReference>
<dbReference type="OrthoDB" id="9795206at2"/>
<accession>A0A415E3U7</accession>
<proteinExistence type="predicted"/>
<organism evidence="2 3">
    <name type="scientific">Emergencia timonensis</name>
    <dbReference type="NCBI Taxonomy" id="1776384"/>
    <lineage>
        <taxon>Bacteria</taxon>
        <taxon>Bacillati</taxon>
        <taxon>Bacillota</taxon>
        <taxon>Clostridia</taxon>
        <taxon>Peptostreptococcales</taxon>
        <taxon>Anaerovoracaceae</taxon>
        <taxon>Emergencia</taxon>
    </lineage>
</organism>
<dbReference type="PANTHER" id="PTHR43415:SF3">
    <property type="entry name" value="GNAT-FAMILY ACETYLTRANSFERASE"/>
    <property type="match status" value="1"/>
</dbReference>